<proteinExistence type="predicted"/>
<dbReference type="Proteomes" id="UP000008142">
    <property type="component" value="Unassembled WGS sequence"/>
</dbReference>
<evidence type="ECO:0000313" key="4">
    <source>
        <dbReference type="Proteomes" id="UP000008142"/>
    </source>
</evidence>
<dbReference type="EMBL" id="DS990636">
    <property type="protein sequence ID" value="EGC41531.1"/>
    <property type="molecule type" value="Genomic_DNA"/>
</dbReference>
<evidence type="ECO:0000256" key="1">
    <source>
        <dbReference type="SAM" id="MobiDB-lite"/>
    </source>
</evidence>
<name>F0U6V2_AJEC8</name>
<gene>
    <name evidence="3" type="ORF">HCEG_00893</name>
</gene>
<dbReference type="AlphaFoldDB" id="F0U6V2"/>
<protein>
    <submittedName>
        <fullName evidence="3">Predicted protein</fullName>
    </submittedName>
</protein>
<dbReference type="VEuPathDB" id="FungiDB:I7I53_07540"/>
<keyword evidence="2" id="KW-0472">Membrane</keyword>
<evidence type="ECO:0000313" key="3">
    <source>
        <dbReference type="EMBL" id="EGC41531.1"/>
    </source>
</evidence>
<dbReference type="HOGENOM" id="CLU_1805609_0_0_1"/>
<feature type="region of interest" description="Disordered" evidence="1">
    <location>
        <begin position="1"/>
        <end position="27"/>
    </location>
</feature>
<keyword evidence="2" id="KW-1133">Transmembrane helix</keyword>
<reference evidence="4" key="1">
    <citation type="submission" date="2008-07" db="EMBL/GenBank/DDBJ databases">
        <title>Annotation of Ajellomyces capsulatus strain H88.</title>
        <authorList>
            <person name="Champion M."/>
            <person name="Cuomo C."/>
            <person name="Ma L.-J."/>
            <person name="Henn M.R."/>
            <person name="Sil A."/>
            <person name="Goldman B."/>
            <person name="Young S.K."/>
            <person name="Kodira C.D."/>
            <person name="Zeng Q."/>
            <person name="Koehrsen M."/>
            <person name="Alvarado L."/>
            <person name="Berlin A."/>
            <person name="Borenstein D."/>
            <person name="Chen Z."/>
            <person name="Engels R."/>
            <person name="Freedman E."/>
            <person name="Gellesch M."/>
            <person name="Goldberg J."/>
            <person name="Griggs A."/>
            <person name="Gujja S."/>
            <person name="Heiman D."/>
            <person name="Hepburn T."/>
            <person name="Howarth C."/>
            <person name="Jen D."/>
            <person name="Larson L."/>
            <person name="Lewis B."/>
            <person name="Mehta T."/>
            <person name="Park D."/>
            <person name="Pearson M."/>
            <person name="Roberts A."/>
            <person name="Saif S."/>
            <person name="Shea T."/>
            <person name="Shenoy N."/>
            <person name="Sisk P."/>
            <person name="Stolte C."/>
            <person name="Sykes S."/>
            <person name="Walk T."/>
            <person name="White J."/>
            <person name="Yandava C."/>
            <person name="Klein B."/>
            <person name="McEwen J.G."/>
            <person name="Puccia R."/>
            <person name="Goldman G.H."/>
            <person name="Felipe M.S."/>
            <person name="Nino-Vega G."/>
            <person name="San-Blas G."/>
            <person name="Taylor J."/>
            <person name="Mendoza L."/>
            <person name="Galagan J."/>
            <person name="Nusbaum C."/>
            <person name="Birren B."/>
        </authorList>
    </citation>
    <scope>NUCLEOTIDE SEQUENCE [LARGE SCALE GENOMIC DNA]</scope>
    <source>
        <strain evidence="4">H88</strain>
    </source>
</reference>
<accession>F0U6V2</accession>
<organism evidence="4">
    <name type="scientific">Ajellomyces capsulatus (strain H88)</name>
    <name type="common">Darling's disease fungus</name>
    <name type="synonym">Histoplasma capsulatum</name>
    <dbReference type="NCBI Taxonomy" id="544711"/>
    <lineage>
        <taxon>Eukaryota</taxon>
        <taxon>Fungi</taxon>
        <taxon>Dikarya</taxon>
        <taxon>Ascomycota</taxon>
        <taxon>Pezizomycotina</taxon>
        <taxon>Eurotiomycetes</taxon>
        <taxon>Eurotiomycetidae</taxon>
        <taxon>Onygenales</taxon>
        <taxon>Ajellomycetaceae</taxon>
        <taxon>Histoplasma</taxon>
    </lineage>
</organism>
<sequence>MSLVEKFSSAPKGRQTLTDSGGVTPAENGKGRETRYLFWPLILFFCFFFYKNRQRTNVKHGSEHAFEMPNCQGGRCGTELETRKRYGTLPVTRASVWGLAAKHRKRKDKLRMFGRAYDVISPPNVSMDYEQRAINDFEWPWDL</sequence>
<evidence type="ECO:0000256" key="2">
    <source>
        <dbReference type="SAM" id="Phobius"/>
    </source>
</evidence>
<keyword evidence="2" id="KW-0812">Transmembrane</keyword>
<feature type="transmembrane region" description="Helical" evidence="2">
    <location>
        <begin position="34"/>
        <end position="50"/>
    </location>
</feature>